<accession>A0A062XQJ5</accession>
<feature type="domain" description="AAA+ ATPase" evidence="4">
    <location>
        <begin position="35"/>
        <end position="176"/>
    </location>
</feature>
<dbReference type="Pfam" id="PF07726">
    <property type="entry name" value="AAA_3"/>
    <property type="match status" value="1"/>
</dbReference>
<dbReference type="GO" id="GO:0016887">
    <property type="term" value="F:ATP hydrolysis activity"/>
    <property type="evidence" value="ECO:0007669"/>
    <property type="project" value="InterPro"/>
</dbReference>
<evidence type="ECO:0000256" key="1">
    <source>
        <dbReference type="ARBA" id="ARBA00022741"/>
    </source>
</evidence>
<dbReference type="InterPro" id="IPR027417">
    <property type="entry name" value="P-loop_NTPase"/>
</dbReference>
<dbReference type="Gene3D" id="1.10.8.80">
    <property type="entry name" value="Magnesium chelatase subunit I, C-Terminal domain"/>
    <property type="match status" value="1"/>
</dbReference>
<dbReference type="InterPro" id="IPR011703">
    <property type="entry name" value="ATPase_AAA-3"/>
</dbReference>
<name>A0A062XQJ5_9BACT</name>
<dbReference type="SUPFAM" id="SSF52540">
    <property type="entry name" value="P-loop containing nucleoside triphosphate hydrolases"/>
    <property type="match status" value="1"/>
</dbReference>
<gene>
    <name evidence="5" type="ORF">EG19_08155</name>
</gene>
<reference evidence="5 6" key="1">
    <citation type="submission" date="2014-04" db="EMBL/GenBank/DDBJ databases">
        <title>The Genome Sequence of Thermoanaerobaculum aquaticum MP-01, The First Cultivated Group 23 Acidobacterium.</title>
        <authorList>
            <person name="Stamps B.W."/>
            <person name="Losey N.A."/>
            <person name="Lawson P.A."/>
            <person name="Stevenson B.S."/>
        </authorList>
    </citation>
    <scope>NUCLEOTIDE SEQUENCE [LARGE SCALE GENOMIC DNA]</scope>
    <source>
        <strain evidence="5 6">MP-01</strain>
    </source>
</reference>
<keyword evidence="6" id="KW-1185">Reference proteome</keyword>
<dbReference type="Gene3D" id="3.40.50.300">
    <property type="entry name" value="P-loop containing nucleotide triphosphate hydrolases"/>
    <property type="match status" value="1"/>
</dbReference>
<dbReference type="InterPro" id="IPR050764">
    <property type="entry name" value="CbbQ/NirQ/NorQ/GpvN"/>
</dbReference>
<dbReference type="PANTHER" id="PTHR42759:SF5">
    <property type="entry name" value="METHANOL DEHYDROGENASE REGULATOR"/>
    <property type="match status" value="1"/>
</dbReference>
<keyword evidence="1" id="KW-0547">Nucleotide-binding</keyword>
<dbReference type="InterPro" id="IPR003593">
    <property type="entry name" value="AAA+_ATPase"/>
</dbReference>
<evidence type="ECO:0000256" key="2">
    <source>
        <dbReference type="ARBA" id="ARBA00022840"/>
    </source>
</evidence>
<evidence type="ECO:0000313" key="5">
    <source>
        <dbReference type="EMBL" id="KDA53078.1"/>
    </source>
</evidence>
<dbReference type="InterPro" id="IPR041628">
    <property type="entry name" value="ChlI/MoxR_AAA_lid"/>
</dbReference>
<protein>
    <recommendedName>
        <fullName evidence="4">AAA+ ATPase domain-containing protein</fullName>
    </recommendedName>
</protein>
<evidence type="ECO:0000313" key="6">
    <source>
        <dbReference type="Proteomes" id="UP000027284"/>
    </source>
</evidence>
<keyword evidence="2" id="KW-0067">ATP-binding</keyword>
<dbReference type="STRING" id="1312852.EG19_08155"/>
<organism evidence="5 6">
    <name type="scientific">Thermoanaerobaculum aquaticum</name>
    <dbReference type="NCBI Taxonomy" id="1312852"/>
    <lineage>
        <taxon>Bacteria</taxon>
        <taxon>Pseudomonadati</taxon>
        <taxon>Acidobacteriota</taxon>
        <taxon>Thermoanaerobaculia</taxon>
        <taxon>Thermoanaerobaculales</taxon>
        <taxon>Thermoanaerobaculaceae</taxon>
        <taxon>Thermoanaerobaculum</taxon>
    </lineage>
</organism>
<dbReference type="PANTHER" id="PTHR42759">
    <property type="entry name" value="MOXR FAMILY PROTEIN"/>
    <property type="match status" value="1"/>
</dbReference>
<dbReference type="GO" id="GO:0005524">
    <property type="term" value="F:ATP binding"/>
    <property type="evidence" value="ECO:0007669"/>
    <property type="project" value="UniProtKB-KW"/>
</dbReference>
<dbReference type="Pfam" id="PF17863">
    <property type="entry name" value="AAA_lid_2"/>
    <property type="match status" value="1"/>
</dbReference>
<dbReference type="EMBL" id="JMFG01000035">
    <property type="protein sequence ID" value="KDA53078.1"/>
    <property type="molecule type" value="Genomic_DNA"/>
</dbReference>
<proteinExistence type="inferred from homology"/>
<comment type="caution">
    <text evidence="5">The sequence shown here is derived from an EMBL/GenBank/DDBJ whole genome shotgun (WGS) entry which is preliminary data.</text>
</comment>
<sequence>MTDTREKLQALRQSVGRVIRGKEDVIDFVIAALLARGHVLLEDVPGVGKTTLAQALARSLNLTFSRIQFTSDTLPSDVIGVSLWRAEKGEFEFLPGPIFTNVLLADEINRATPKTQAALLEAMNERTVTVDKTRYRLREPFLVLATQNPVEYLGTYQLPESQLDRFLMRLHLGYPAPDEELALLARGGVEEELEAVRPVLGSDEVVELQAEVRRVRVAEPLLRYLLELVQRTRKHPSLALGVSTRGALSLQRAAQALALLEGRDYAIPDDVVRAAVPVMAHRVILSGSDGSGASQSEAERAIIQEIVATTPVPW</sequence>
<evidence type="ECO:0000259" key="4">
    <source>
        <dbReference type="SMART" id="SM00382"/>
    </source>
</evidence>
<comment type="similarity">
    <text evidence="3">Belongs to the MoxR family.</text>
</comment>
<dbReference type="SMART" id="SM00382">
    <property type="entry name" value="AAA"/>
    <property type="match status" value="1"/>
</dbReference>
<dbReference type="OrthoDB" id="9808397at2"/>
<dbReference type="RefSeq" id="WP_038050331.1">
    <property type="nucleotide sequence ID" value="NZ_JMFG01000035.1"/>
</dbReference>
<dbReference type="PIRSF" id="PIRSF002849">
    <property type="entry name" value="AAA_ATPase_chaperone_MoxR_prd"/>
    <property type="match status" value="1"/>
</dbReference>
<dbReference type="FunFam" id="3.40.50.300:FF:000640">
    <property type="entry name" value="MoxR family ATPase"/>
    <property type="match status" value="1"/>
</dbReference>
<dbReference type="AlphaFoldDB" id="A0A062XQJ5"/>
<dbReference type="CDD" id="cd00009">
    <property type="entry name" value="AAA"/>
    <property type="match status" value="1"/>
</dbReference>
<dbReference type="Proteomes" id="UP000027284">
    <property type="component" value="Unassembled WGS sequence"/>
</dbReference>
<evidence type="ECO:0000256" key="3">
    <source>
        <dbReference type="ARBA" id="ARBA00061607"/>
    </source>
</evidence>